<proteinExistence type="predicted"/>
<keyword evidence="1" id="KW-0963">Cytoplasm</keyword>
<keyword evidence="2" id="KW-0436">Ligase</keyword>
<feature type="non-terminal residue" evidence="8">
    <location>
        <position position="77"/>
    </location>
</feature>
<gene>
    <name evidence="8" type="ORF">C3731_22200</name>
</gene>
<dbReference type="Pfam" id="PF00133">
    <property type="entry name" value="tRNA-synt_1"/>
    <property type="match status" value="1"/>
</dbReference>
<keyword evidence="6 8" id="KW-0030">Aminoacyl-tRNA synthetase</keyword>
<dbReference type="GO" id="GO:0006418">
    <property type="term" value="P:tRNA aminoacylation for protein translation"/>
    <property type="evidence" value="ECO:0007669"/>
    <property type="project" value="InterPro"/>
</dbReference>
<evidence type="ECO:0000256" key="3">
    <source>
        <dbReference type="ARBA" id="ARBA00022741"/>
    </source>
</evidence>
<keyword evidence="3" id="KW-0547">Nucleotide-binding</keyword>
<dbReference type="FunFam" id="1.10.730.10:FF:000002">
    <property type="entry name" value="Leucine--tRNA ligase"/>
    <property type="match status" value="1"/>
</dbReference>
<evidence type="ECO:0000256" key="6">
    <source>
        <dbReference type="ARBA" id="ARBA00023146"/>
    </source>
</evidence>
<evidence type="ECO:0000256" key="4">
    <source>
        <dbReference type="ARBA" id="ARBA00022840"/>
    </source>
</evidence>
<dbReference type="EMBL" id="PTRC01000262">
    <property type="protein sequence ID" value="PQA71447.1"/>
    <property type="molecule type" value="Genomic_DNA"/>
</dbReference>
<dbReference type="GO" id="GO:0004812">
    <property type="term" value="F:aminoacyl-tRNA ligase activity"/>
    <property type="evidence" value="ECO:0007669"/>
    <property type="project" value="UniProtKB-KW"/>
</dbReference>
<evidence type="ECO:0000313" key="9">
    <source>
        <dbReference type="Proteomes" id="UP000238493"/>
    </source>
</evidence>
<evidence type="ECO:0000259" key="7">
    <source>
        <dbReference type="Pfam" id="PF00133"/>
    </source>
</evidence>
<keyword evidence="5" id="KW-0648">Protein biosynthesis</keyword>
<evidence type="ECO:0000256" key="2">
    <source>
        <dbReference type="ARBA" id="ARBA00022598"/>
    </source>
</evidence>
<accession>A0A2S7ITV9</accession>
<evidence type="ECO:0000256" key="1">
    <source>
        <dbReference type="ARBA" id="ARBA00022490"/>
    </source>
</evidence>
<comment type="caution">
    <text evidence="8">The sequence shown here is derived from an EMBL/GenBank/DDBJ whole genome shotgun (WGS) entry which is preliminary data.</text>
</comment>
<feature type="non-terminal residue" evidence="8">
    <location>
        <position position="1"/>
    </location>
</feature>
<dbReference type="OrthoDB" id="9810365at2"/>
<dbReference type="InterPro" id="IPR002300">
    <property type="entry name" value="aa-tRNA-synth_Ia"/>
</dbReference>
<organism evidence="8 9">
    <name type="scientific">Brucella oryzae</name>
    <dbReference type="NCBI Taxonomy" id="335286"/>
    <lineage>
        <taxon>Bacteria</taxon>
        <taxon>Pseudomonadati</taxon>
        <taxon>Pseudomonadota</taxon>
        <taxon>Alphaproteobacteria</taxon>
        <taxon>Hyphomicrobiales</taxon>
        <taxon>Brucellaceae</taxon>
        <taxon>Brucella/Ochrobactrum group</taxon>
        <taxon>Brucella</taxon>
    </lineage>
</organism>
<dbReference type="Gene3D" id="1.10.730.10">
    <property type="entry name" value="Isoleucyl-tRNA Synthetase, Domain 1"/>
    <property type="match status" value="1"/>
</dbReference>
<dbReference type="FunFam" id="2.20.28.290:FF:000001">
    <property type="entry name" value="Leucine--tRNA ligase"/>
    <property type="match status" value="1"/>
</dbReference>
<reference evidence="8 9" key="1">
    <citation type="submission" date="2018-02" db="EMBL/GenBank/DDBJ databases">
        <title>Draft genome sequence of Ochrobactrum oryzae found in Brazil.</title>
        <authorList>
            <person name="Cerdeira L."/>
            <person name="Andrade F."/>
            <person name="Zacariotto T."/>
            <person name="Barbosa B."/>
            <person name="Santos S."/>
            <person name="Cassetari V."/>
            <person name="Lincopan N."/>
        </authorList>
    </citation>
    <scope>NUCLEOTIDE SEQUENCE [LARGE SCALE GENOMIC DNA]</scope>
    <source>
        <strain evidence="8 9">OA447</strain>
    </source>
</reference>
<keyword evidence="9" id="KW-1185">Reference proteome</keyword>
<evidence type="ECO:0000313" key="8">
    <source>
        <dbReference type="EMBL" id="PQA71447.1"/>
    </source>
</evidence>
<dbReference type="AlphaFoldDB" id="A0A2S7ITV9"/>
<name>A0A2S7ITV9_9HYPH</name>
<sequence length="77" mass="8552">VLADAFYYVGANGERNWVSPGDAIVERDEKGRIVKAQDAEGHELVYTGMSKMSKSKNNGIDPQVMVERYGADTVRLF</sequence>
<feature type="domain" description="Aminoacyl-tRNA synthetase class Ia" evidence="7">
    <location>
        <begin position="50"/>
        <end position="77"/>
    </location>
</feature>
<dbReference type="SUPFAM" id="SSF52374">
    <property type="entry name" value="Nucleotidylyl transferase"/>
    <property type="match status" value="1"/>
</dbReference>
<protein>
    <submittedName>
        <fullName evidence="8">Leucyl-tRNA synthetase</fullName>
    </submittedName>
</protein>
<dbReference type="GO" id="GO:0005524">
    <property type="term" value="F:ATP binding"/>
    <property type="evidence" value="ECO:0007669"/>
    <property type="project" value="UniProtKB-KW"/>
</dbReference>
<keyword evidence="4" id="KW-0067">ATP-binding</keyword>
<dbReference type="RefSeq" id="WP_146097205.1">
    <property type="nucleotide sequence ID" value="NZ_PTRC01000262.1"/>
</dbReference>
<dbReference type="Gene3D" id="2.20.28.290">
    <property type="match status" value="1"/>
</dbReference>
<dbReference type="Proteomes" id="UP000238493">
    <property type="component" value="Unassembled WGS sequence"/>
</dbReference>
<evidence type="ECO:0000256" key="5">
    <source>
        <dbReference type="ARBA" id="ARBA00022917"/>
    </source>
</evidence>